<sequence length="136" mass="15334">MKHYFQCFTSLDLLQLARYYLVGALVNAGGYVAFLVLLHAGMEPKLAASVLYVIGALVSFGLNRKLVFDSAVQIRTSLIRLFIMLLAGYVLNMLMLYVFVDLYTAPAWLIQIISVVLISVLFYLANKFYVHESDNL</sequence>
<evidence type="ECO:0000313" key="9">
    <source>
        <dbReference type="Proteomes" id="UP000349468"/>
    </source>
</evidence>
<evidence type="ECO:0000256" key="1">
    <source>
        <dbReference type="ARBA" id="ARBA00004141"/>
    </source>
</evidence>
<dbReference type="InterPro" id="IPR051401">
    <property type="entry name" value="GtrA_CellWall_Glycosyl"/>
</dbReference>
<dbReference type="PANTHER" id="PTHR38459:SF1">
    <property type="entry name" value="PROPHAGE BACTOPRENOL-LINKED GLUCOSE TRANSLOCASE HOMOLOG"/>
    <property type="match status" value="1"/>
</dbReference>
<evidence type="ECO:0000256" key="4">
    <source>
        <dbReference type="ARBA" id="ARBA00022989"/>
    </source>
</evidence>
<evidence type="ECO:0000313" key="8">
    <source>
        <dbReference type="EMBL" id="VVO68164.1"/>
    </source>
</evidence>
<feature type="transmembrane region" description="Helical" evidence="6">
    <location>
        <begin position="46"/>
        <end position="66"/>
    </location>
</feature>
<dbReference type="Pfam" id="PF04138">
    <property type="entry name" value="GtrA_DPMS_TM"/>
    <property type="match status" value="1"/>
</dbReference>
<dbReference type="EMBL" id="CABVIK010000003">
    <property type="protein sequence ID" value="VVO68164.1"/>
    <property type="molecule type" value="Genomic_DNA"/>
</dbReference>
<dbReference type="GO" id="GO:0005886">
    <property type="term" value="C:plasma membrane"/>
    <property type="evidence" value="ECO:0007669"/>
    <property type="project" value="TreeGrafter"/>
</dbReference>
<evidence type="ECO:0000256" key="5">
    <source>
        <dbReference type="ARBA" id="ARBA00023136"/>
    </source>
</evidence>
<feature type="transmembrane region" description="Helical" evidence="6">
    <location>
        <begin position="105"/>
        <end position="125"/>
    </location>
</feature>
<dbReference type="Proteomes" id="UP000349468">
    <property type="component" value="Unassembled WGS sequence"/>
</dbReference>
<feature type="transmembrane region" description="Helical" evidence="6">
    <location>
        <begin position="78"/>
        <end position="99"/>
    </location>
</feature>
<dbReference type="InterPro" id="IPR007267">
    <property type="entry name" value="GtrA_DPMS_TM"/>
</dbReference>
<dbReference type="PANTHER" id="PTHR38459">
    <property type="entry name" value="PROPHAGE BACTOPRENOL-LINKED GLUCOSE TRANSLOCASE HOMOLOG"/>
    <property type="match status" value="1"/>
</dbReference>
<comment type="subcellular location">
    <subcellularLocation>
        <location evidence="1">Membrane</location>
        <topology evidence="1">Multi-pass membrane protein</topology>
    </subcellularLocation>
</comment>
<proteinExistence type="inferred from homology"/>
<evidence type="ECO:0000256" key="2">
    <source>
        <dbReference type="ARBA" id="ARBA00009399"/>
    </source>
</evidence>
<evidence type="ECO:0000256" key="6">
    <source>
        <dbReference type="SAM" id="Phobius"/>
    </source>
</evidence>
<keyword evidence="4 6" id="KW-1133">Transmembrane helix</keyword>
<keyword evidence="5 6" id="KW-0472">Membrane</keyword>
<feature type="domain" description="GtrA/DPMS transmembrane" evidence="7">
    <location>
        <begin position="18"/>
        <end position="130"/>
    </location>
</feature>
<keyword evidence="3 6" id="KW-0812">Transmembrane</keyword>
<feature type="transmembrane region" description="Helical" evidence="6">
    <location>
        <begin position="20"/>
        <end position="40"/>
    </location>
</feature>
<dbReference type="RefSeq" id="WP_102594609.1">
    <property type="nucleotide sequence ID" value="NZ_CABVIK010000003.1"/>
</dbReference>
<organism evidence="8 9">
    <name type="scientific">Pseudomonas fluorescens</name>
    <dbReference type="NCBI Taxonomy" id="294"/>
    <lineage>
        <taxon>Bacteria</taxon>
        <taxon>Pseudomonadati</taxon>
        <taxon>Pseudomonadota</taxon>
        <taxon>Gammaproteobacteria</taxon>
        <taxon>Pseudomonadales</taxon>
        <taxon>Pseudomonadaceae</taxon>
        <taxon>Pseudomonas</taxon>
    </lineage>
</organism>
<accession>A0A5E7HVB1</accession>
<comment type="similarity">
    <text evidence="2">Belongs to the GtrA family.</text>
</comment>
<protein>
    <recommendedName>
        <fullName evidence="7">GtrA/DPMS transmembrane domain-containing protein</fullName>
    </recommendedName>
</protein>
<gene>
    <name evidence="8" type="ORF">PS870_01147</name>
</gene>
<dbReference type="AlphaFoldDB" id="A0A5E7HVB1"/>
<name>A0A5E7HVB1_PSEFL</name>
<reference evidence="8 9" key="1">
    <citation type="submission" date="2019-09" db="EMBL/GenBank/DDBJ databases">
        <authorList>
            <person name="Chandra G."/>
            <person name="Truman W A."/>
        </authorList>
    </citation>
    <scope>NUCLEOTIDE SEQUENCE [LARGE SCALE GENOMIC DNA]</scope>
    <source>
        <strain evidence="8">PS870</strain>
    </source>
</reference>
<evidence type="ECO:0000259" key="7">
    <source>
        <dbReference type="Pfam" id="PF04138"/>
    </source>
</evidence>
<dbReference type="GO" id="GO:0000271">
    <property type="term" value="P:polysaccharide biosynthetic process"/>
    <property type="evidence" value="ECO:0007669"/>
    <property type="project" value="InterPro"/>
</dbReference>
<evidence type="ECO:0000256" key="3">
    <source>
        <dbReference type="ARBA" id="ARBA00022692"/>
    </source>
</evidence>